<dbReference type="Proteomes" id="UP000265520">
    <property type="component" value="Unassembled WGS sequence"/>
</dbReference>
<evidence type="ECO:0000313" key="2">
    <source>
        <dbReference type="Proteomes" id="UP000265520"/>
    </source>
</evidence>
<keyword evidence="1" id="KW-0548">Nucleotidyltransferase</keyword>
<accession>A0A392M436</accession>
<keyword evidence="1" id="KW-0695">RNA-directed DNA polymerase</keyword>
<dbReference type="EMBL" id="LXQA010002840">
    <property type="protein sequence ID" value="MCH81833.1"/>
    <property type="molecule type" value="Genomic_DNA"/>
</dbReference>
<keyword evidence="2" id="KW-1185">Reference proteome</keyword>
<keyword evidence="1" id="KW-0808">Transferase</keyword>
<dbReference type="PANTHER" id="PTHR36617">
    <property type="entry name" value="PROTEIN, PUTATIVE-RELATED"/>
    <property type="match status" value="1"/>
</dbReference>
<organism evidence="1 2">
    <name type="scientific">Trifolium medium</name>
    <dbReference type="NCBI Taxonomy" id="97028"/>
    <lineage>
        <taxon>Eukaryota</taxon>
        <taxon>Viridiplantae</taxon>
        <taxon>Streptophyta</taxon>
        <taxon>Embryophyta</taxon>
        <taxon>Tracheophyta</taxon>
        <taxon>Spermatophyta</taxon>
        <taxon>Magnoliopsida</taxon>
        <taxon>eudicotyledons</taxon>
        <taxon>Gunneridae</taxon>
        <taxon>Pentapetalae</taxon>
        <taxon>rosids</taxon>
        <taxon>fabids</taxon>
        <taxon>Fabales</taxon>
        <taxon>Fabaceae</taxon>
        <taxon>Papilionoideae</taxon>
        <taxon>50 kb inversion clade</taxon>
        <taxon>NPAAA clade</taxon>
        <taxon>Hologalegina</taxon>
        <taxon>IRL clade</taxon>
        <taxon>Trifolieae</taxon>
        <taxon>Trifolium</taxon>
    </lineage>
</organism>
<dbReference type="GO" id="GO:0003964">
    <property type="term" value="F:RNA-directed DNA polymerase activity"/>
    <property type="evidence" value="ECO:0007669"/>
    <property type="project" value="UniProtKB-KW"/>
</dbReference>
<dbReference type="PANTHER" id="PTHR36617:SF16">
    <property type="entry name" value="OS04G0516500 PROTEIN"/>
    <property type="match status" value="1"/>
</dbReference>
<proteinExistence type="predicted"/>
<sequence>MTVSLGSDVIPWYASIWWKDICSMGTNLNLNWFAQQVVRKVGNGANTTFWYDKWVGDMVLKDKFPRLFTISNRKEAMVKDLVMEADGTLSWNFSWRRHLFAWEVALQNELMVVLNEFRLTNENDVWGWEPEKRGIFTVYSTYRFLVN</sequence>
<comment type="caution">
    <text evidence="1">The sequence shown here is derived from an EMBL/GenBank/DDBJ whole genome shotgun (WGS) entry which is preliminary data.</text>
</comment>
<gene>
    <name evidence="1" type="ORF">A2U01_0002626</name>
</gene>
<evidence type="ECO:0000313" key="1">
    <source>
        <dbReference type="EMBL" id="MCH81833.1"/>
    </source>
</evidence>
<name>A0A392M436_9FABA</name>
<protein>
    <submittedName>
        <fullName evidence="1">Putative non-LTR retroelement reverse transcriptase</fullName>
    </submittedName>
</protein>
<dbReference type="AlphaFoldDB" id="A0A392M436"/>
<reference evidence="1 2" key="1">
    <citation type="journal article" date="2018" name="Front. Plant Sci.">
        <title>Red Clover (Trifolium pratense) and Zigzag Clover (T. medium) - A Picture of Genomic Similarities and Differences.</title>
        <authorList>
            <person name="Dluhosova J."/>
            <person name="Istvanek J."/>
            <person name="Nedelnik J."/>
            <person name="Repkova J."/>
        </authorList>
    </citation>
    <scope>NUCLEOTIDE SEQUENCE [LARGE SCALE GENOMIC DNA]</scope>
    <source>
        <strain evidence="2">cv. 10/8</strain>
        <tissue evidence="1">Leaf</tissue>
    </source>
</reference>